<dbReference type="Proteomes" id="UP000094622">
    <property type="component" value="Unassembled WGS sequence"/>
</dbReference>
<dbReference type="EMBL" id="MCRJ01000054">
    <property type="protein sequence ID" value="ODN70333.1"/>
    <property type="molecule type" value="Genomic_DNA"/>
</dbReference>
<dbReference type="PATRIC" id="fig|1439726.3.peg.2489"/>
<evidence type="ECO:0000313" key="4">
    <source>
        <dbReference type="Proteomes" id="UP000094622"/>
    </source>
</evidence>
<name>A0A1E3H1Y1_9HYPH</name>
<keyword evidence="4" id="KW-1185">Reference proteome</keyword>
<dbReference type="SUPFAM" id="SSF116734">
    <property type="entry name" value="DNA methylase specificity domain"/>
    <property type="match status" value="2"/>
</dbReference>
<sequence>MPTTKVPLSDLLSLVSDPCRVDPRGTYPNLGIYSFARGVFGKPPIDGAQTSANTLYRVRRGQFIYSRLFAFEGAYAIVPEEMDGVFVSNEYPTFDVDQDHLLPRYLYWLFQRRDVWRQVAVGAKGMGDRRQRVHPDKVLSYRIDLPSLGEQHRIVEKLDRVAALVDERRSAIEVAERETQALLLKAFQRAIHGAPLRPMAEVAPLVRRPVEIDLDAAYPELGVRSFGRGTFHKPELPGVEVGNKKLFRICAGDLVFNIVFAWEGAVAVAQPEDDGRVGSHRFLTCVPAPETATVEFLRFYFSTPEGLQKLGEASPGGAGRNRTLGLKKLESLQVPVPPIGRQHWFDRLQTKAHEARTIRANTAQDVEALIPAMLHEIFDGGAKAA</sequence>
<comment type="caution">
    <text evidence="3">The sequence shown here is derived from an EMBL/GenBank/DDBJ whole genome shotgun (WGS) entry which is preliminary data.</text>
</comment>
<dbReference type="InterPro" id="IPR044946">
    <property type="entry name" value="Restrct_endonuc_typeI_TRD_sf"/>
</dbReference>
<dbReference type="Gene3D" id="3.90.220.20">
    <property type="entry name" value="DNA methylase specificity domains"/>
    <property type="match status" value="2"/>
</dbReference>
<dbReference type="InterPro" id="IPR052021">
    <property type="entry name" value="Type-I_RS_S_subunit"/>
</dbReference>
<dbReference type="AlphaFoldDB" id="A0A1E3H1Y1"/>
<dbReference type="PANTHER" id="PTHR30408:SF12">
    <property type="entry name" value="TYPE I RESTRICTION ENZYME MJAVIII SPECIFICITY SUBUNIT"/>
    <property type="match status" value="1"/>
</dbReference>
<organism evidence="3 4">
    <name type="scientific">Methylobrevis pamukkalensis</name>
    <dbReference type="NCBI Taxonomy" id="1439726"/>
    <lineage>
        <taxon>Bacteria</taxon>
        <taxon>Pseudomonadati</taxon>
        <taxon>Pseudomonadota</taxon>
        <taxon>Alphaproteobacteria</taxon>
        <taxon>Hyphomicrobiales</taxon>
        <taxon>Pleomorphomonadaceae</taxon>
        <taxon>Methylobrevis</taxon>
    </lineage>
</organism>
<dbReference type="GO" id="GO:0003677">
    <property type="term" value="F:DNA binding"/>
    <property type="evidence" value="ECO:0007669"/>
    <property type="project" value="UniProtKB-KW"/>
</dbReference>
<proteinExistence type="predicted"/>
<evidence type="ECO:0008006" key="5">
    <source>
        <dbReference type="Google" id="ProtNLM"/>
    </source>
</evidence>
<keyword evidence="1" id="KW-0680">Restriction system</keyword>
<reference evidence="3 4" key="1">
    <citation type="submission" date="2016-07" db="EMBL/GenBank/DDBJ databases">
        <title>Draft Genome Sequence of Methylobrevis pamukkalensis PK2.</title>
        <authorList>
            <person name="Vasilenko O.V."/>
            <person name="Doronina N.V."/>
            <person name="Shmareva M.N."/>
            <person name="Tarlachkov S.V."/>
            <person name="Mustakhimov I."/>
            <person name="Trotsenko Y.A."/>
        </authorList>
    </citation>
    <scope>NUCLEOTIDE SEQUENCE [LARGE SCALE GENOMIC DNA]</scope>
    <source>
        <strain evidence="3 4">PK2</strain>
    </source>
</reference>
<evidence type="ECO:0000256" key="1">
    <source>
        <dbReference type="ARBA" id="ARBA00022747"/>
    </source>
</evidence>
<evidence type="ECO:0000256" key="2">
    <source>
        <dbReference type="ARBA" id="ARBA00023125"/>
    </source>
</evidence>
<dbReference type="GO" id="GO:0009307">
    <property type="term" value="P:DNA restriction-modification system"/>
    <property type="evidence" value="ECO:0007669"/>
    <property type="project" value="UniProtKB-KW"/>
</dbReference>
<accession>A0A1E3H1Y1</accession>
<dbReference type="PANTHER" id="PTHR30408">
    <property type="entry name" value="TYPE-1 RESTRICTION ENZYME ECOKI SPECIFICITY PROTEIN"/>
    <property type="match status" value="1"/>
</dbReference>
<keyword evidence="2" id="KW-0238">DNA-binding</keyword>
<protein>
    <recommendedName>
        <fullName evidence="5">Restriction endonuclease subunit S</fullName>
    </recommendedName>
</protein>
<evidence type="ECO:0000313" key="3">
    <source>
        <dbReference type="EMBL" id="ODN70333.1"/>
    </source>
</evidence>
<gene>
    <name evidence="3" type="ORF">A6302_02368</name>
</gene>